<dbReference type="GO" id="GO:0003904">
    <property type="term" value="F:deoxyribodipyrimidine photo-lyase activity"/>
    <property type="evidence" value="ECO:0007669"/>
    <property type="project" value="TreeGrafter"/>
</dbReference>
<gene>
    <name evidence="6" type="ORF">GC250_05440</name>
</gene>
<protein>
    <recommendedName>
        <fullName evidence="5">Photolyase/cryptochrome alpha/beta domain-containing protein</fullName>
    </recommendedName>
</protein>
<name>A0A6A9QSZ7_SULME</name>
<dbReference type="SUPFAM" id="SSF52425">
    <property type="entry name" value="Cryptochrome/photolyase, N-terminal domain"/>
    <property type="match status" value="1"/>
</dbReference>
<evidence type="ECO:0000256" key="1">
    <source>
        <dbReference type="ARBA" id="ARBA00022630"/>
    </source>
</evidence>
<dbReference type="InterPro" id="IPR014729">
    <property type="entry name" value="Rossmann-like_a/b/a_fold"/>
</dbReference>
<sequence length="422" mass="49817">MKCVYWFRRDLRTYDNKGLYEASQECDVIYPLVVIDKNIMEREDTSPRRAFFFLQAVNSLREKIPITVKGGDPIDEVPRFVNNLGAEAVYFNRDYGYYASKRDAEVCKRVNCVSFKDHVLVEKGELPLYKVFTPYYKKWLEIPKEKPYPEPDGKFEGRGNPVPEKEDYTVPCATEECARERVMMEDKGSTMLSPFLKVGLISERYVYWNTKSDRVKRQLCWRDFYIQLYTSNYDYLSKGMRKEIKYDNDPRLIEAWKNGETGFPIIDAAMRELNDTGWMDNRLRLLVSFILTKVMLVDWRVGALHFMKNLLDGEFVINTANWQWSAGVGVDTKPLRRYNLVKQSKIYDPQGIYIKKWVDELEGVPPEYIHEPQKMPMAVQEKIGVRIGEDYPYPVIDLNKGYEEFVRRYKSLREKDSYDLII</sequence>
<evidence type="ECO:0000256" key="2">
    <source>
        <dbReference type="ARBA" id="ARBA00022827"/>
    </source>
</evidence>
<proteinExistence type="predicted"/>
<dbReference type="InterPro" id="IPR018394">
    <property type="entry name" value="DNA_photolyase_1_CS_C"/>
</dbReference>
<dbReference type="EMBL" id="WGGD01000005">
    <property type="protein sequence ID" value="MUN28893.1"/>
    <property type="molecule type" value="Genomic_DNA"/>
</dbReference>
<evidence type="ECO:0000259" key="5">
    <source>
        <dbReference type="PROSITE" id="PS51645"/>
    </source>
</evidence>
<dbReference type="OrthoDB" id="11721at2157"/>
<dbReference type="InterPro" id="IPR036155">
    <property type="entry name" value="Crypto/Photolyase_N_sf"/>
</dbReference>
<reference evidence="6 7" key="1">
    <citation type="submission" date="2019-10" db="EMBL/GenBank/DDBJ databases">
        <title>Sequencing and Assembly of Multiple Reported Metal-Biooxidizing Members of the Extremely Thermoacidophilic Archaeal Family Sulfolobaceae.</title>
        <authorList>
            <person name="Counts J.A."/>
            <person name="Kelly R.M."/>
        </authorList>
    </citation>
    <scope>NUCLEOTIDE SEQUENCE [LARGE SCALE GENOMIC DNA]</scope>
    <source>
        <strain evidence="6 7">DSM 6482</strain>
    </source>
</reference>
<dbReference type="PROSITE" id="PS51645">
    <property type="entry name" value="PHR_CRY_ALPHA_BETA"/>
    <property type="match status" value="1"/>
</dbReference>
<comment type="caution">
    <text evidence="6">The sequence shown here is derived from an EMBL/GenBank/DDBJ whole genome shotgun (WGS) entry which is preliminary data.</text>
</comment>
<dbReference type="Gene3D" id="1.25.40.80">
    <property type="match status" value="1"/>
</dbReference>
<dbReference type="InterPro" id="IPR005101">
    <property type="entry name" value="Cryptochr/Photolyase_FAD-bd"/>
</dbReference>
<feature type="binding site" evidence="4">
    <location>
        <begin position="218"/>
        <end position="225"/>
    </location>
    <ligand>
        <name>FAD</name>
        <dbReference type="ChEBI" id="CHEBI:57692"/>
    </ligand>
</feature>
<dbReference type="PANTHER" id="PTHR11455">
    <property type="entry name" value="CRYPTOCHROME"/>
    <property type="match status" value="1"/>
</dbReference>
<dbReference type="Proteomes" id="UP000470772">
    <property type="component" value="Unassembled WGS sequence"/>
</dbReference>
<organism evidence="6 7">
    <name type="scientific">Sulfuracidifex metallicus DSM 6482 = JCM 9184</name>
    <dbReference type="NCBI Taxonomy" id="523847"/>
    <lineage>
        <taxon>Archaea</taxon>
        <taxon>Thermoproteota</taxon>
        <taxon>Thermoprotei</taxon>
        <taxon>Sulfolobales</taxon>
        <taxon>Sulfolobaceae</taxon>
        <taxon>Sulfuracidifex</taxon>
    </lineage>
</organism>
<evidence type="ECO:0000256" key="4">
    <source>
        <dbReference type="PIRSR" id="PIRSR602081-1"/>
    </source>
</evidence>
<feature type="domain" description="Photolyase/cryptochrome alpha/beta" evidence="5">
    <location>
        <begin position="1"/>
        <end position="120"/>
    </location>
</feature>
<evidence type="ECO:0000313" key="7">
    <source>
        <dbReference type="Proteomes" id="UP000470772"/>
    </source>
</evidence>
<accession>A0A6A9QSZ7</accession>
<dbReference type="InterPro" id="IPR006050">
    <property type="entry name" value="DNA_photolyase_N"/>
</dbReference>
<keyword evidence="1 4" id="KW-0285">Flavoprotein</keyword>
<dbReference type="GO" id="GO:0071949">
    <property type="term" value="F:FAD binding"/>
    <property type="evidence" value="ECO:0007669"/>
    <property type="project" value="TreeGrafter"/>
</dbReference>
<comment type="cofactor">
    <cofactor evidence="4">
        <name>FAD</name>
        <dbReference type="ChEBI" id="CHEBI:57692"/>
    </cofactor>
    <text evidence="4">Binds 1 FAD per subunit.</text>
</comment>
<dbReference type="AlphaFoldDB" id="A0A6A9QSZ7"/>
<dbReference type="PANTHER" id="PTHR11455:SF9">
    <property type="entry name" value="CRYPTOCHROME CIRCADIAN CLOCK 5 ISOFORM X1"/>
    <property type="match status" value="1"/>
</dbReference>
<dbReference type="GO" id="GO:0003677">
    <property type="term" value="F:DNA binding"/>
    <property type="evidence" value="ECO:0007669"/>
    <property type="project" value="TreeGrafter"/>
</dbReference>
<keyword evidence="2 4" id="KW-0274">FAD</keyword>
<evidence type="ECO:0000313" key="6">
    <source>
        <dbReference type="EMBL" id="MUN28893.1"/>
    </source>
</evidence>
<dbReference type="GO" id="GO:0006950">
    <property type="term" value="P:response to stress"/>
    <property type="evidence" value="ECO:0007669"/>
    <property type="project" value="UniProtKB-ARBA"/>
</dbReference>
<dbReference type="GO" id="GO:0006139">
    <property type="term" value="P:nucleobase-containing compound metabolic process"/>
    <property type="evidence" value="ECO:0007669"/>
    <property type="project" value="UniProtKB-ARBA"/>
</dbReference>
<dbReference type="SUPFAM" id="SSF48173">
    <property type="entry name" value="Cryptochrome/photolyase FAD-binding domain"/>
    <property type="match status" value="1"/>
</dbReference>
<keyword evidence="7" id="KW-1185">Reference proteome</keyword>
<dbReference type="PROSITE" id="PS00394">
    <property type="entry name" value="DNA_PHOTOLYASES_1_1"/>
    <property type="match status" value="1"/>
</dbReference>
<feature type="binding site" evidence="4">
    <location>
        <begin position="189"/>
        <end position="193"/>
    </location>
    <ligand>
        <name>FAD</name>
        <dbReference type="ChEBI" id="CHEBI:57692"/>
    </ligand>
</feature>
<dbReference type="InterPro" id="IPR002081">
    <property type="entry name" value="Cryptochrome/DNA_photolyase_1"/>
</dbReference>
<dbReference type="Pfam" id="PF00875">
    <property type="entry name" value="DNA_photolyase"/>
    <property type="match status" value="1"/>
</dbReference>
<dbReference type="Pfam" id="PF03441">
    <property type="entry name" value="FAD_binding_7"/>
    <property type="match status" value="1"/>
</dbReference>
<dbReference type="Gene3D" id="1.10.579.10">
    <property type="entry name" value="DNA Cyclobutane Dipyrimidine Photolyase, subunit A, domain 3"/>
    <property type="match status" value="1"/>
</dbReference>
<dbReference type="Gene3D" id="3.40.50.620">
    <property type="entry name" value="HUPs"/>
    <property type="match status" value="1"/>
</dbReference>
<dbReference type="InterPro" id="IPR036134">
    <property type="entry name" value="Crypto/Photolyase_FAD-like_sf"/>
</dbReference>
<evidence type="ECO:0000256" key="3">
    <source>
        <dbReference type="ARBA" id="ARBA00022991"/>
    </source>
</evidence>
<keyword evidence="3" id="KW-0157">Chromophore</keyword>
<dbReference type="RefSeq" id="WP_083476963.1">
    <property type="nucleotide sequence ID" value="NZ_BBBY01000011.1"/>
</dbReference>